<feature type="non-terminal residue" evidence="1">
    <location>
        <position position="1"/>
    </location>
</feature>
<dbReference type="EMBL" id="CAJVPT010070081">
    <property type="protein sequence ID" value="CAG8778891.1"/>
    <property type="molecule type" value="Genomic_DNA"/>
</dbReference>
<accession>A0ACA9R681</accession>
<protein>
    <submittedName>
        <fullName evidence="1">12373_t:CDS:1</fullName>
    </submittedName>
</protein>
<comment type="caution">
    <text evidence="1">The sequence shown here is derived from an EMBL/GenBank/DDBJ whole genome shotgun (WGS) entry which is preliminary data.</text>
</comment>
<keyword evidence="2" id="KW-1185">Reference proteome</keyword>
<evidence type="ECO:0000313" key="1">
    <source>
        <dbReference type="EMBL" id="CAG8778891.1"/>
    </source>
</evidence>
<reference evidence="1" key="1">
    <citation type="submission" date="2021-06" db="EMBL/GenBank/DDBJ databases">
        <authorList>
            <person name="Kallberg Y."/>
            <person name="Tangrot J."/>
            <person name="Rosling A."/>
        </authorList>
    </citation>
    <scope>NUCLEOTIDE SEQUENCE</scope>
    <source>
        <strain evidence="1">CL356</strain>
    </source>
</reference>
<name>A0ACA9R681_9GLOM</name>
<sequence>PTASSDADPMPDDFSLLNSSLSGLEVTAKESNHEETPAGSTTTFSSLSVEPGRDPWAISTKTTKGDFVSVFLHRFAQRSLPSDVNIPVTGLEGWLHRIRLTLEEPHCEDAKRLLKENPSAVLFAQQMHLVRACGLFIEEMAQRA</sequence>
<gene>
    <name evidence="1" type="ORF">ACOLOM_LOCUS14232</name>
</gene>
<proteinExistence type="predicted"/>
<organism evidence="1 2">
    <name type="scientific">Acaulospora colombiana</name>
    <dbReference type="NCBI Taxonomy" id="27376"/>
    <lineage>
        <taxon>Eukaryota</taxon>
        <taxon>Fungi</taxon>
        <taxon>Fungi incertae sedis</taxon>
        <taxon>Mucoromycota</taxon>
        <taxon>Glomeromycotina</taxon>
        <taxon>Glomeromycetes</taxon>
        <taxon>Diversisporales</taxon>
        <taxon>Acaulosporaceae</taxon>
        <taxon>Acaulospora</taxon>
    </lineage>
</organism>
<evidence type="ECO:0000313" key="2">
    <source>
        <dbReference type="Proteomes" id="UP000789525"/>
    </source>
</evidence>
<dbReference type="Proteomes" id="UP000789525">
    <property type="component" value="Unassembled WGS sequence"/>
</dbReference>
<feature type="non-terminal residue" evidence="1">
    <location>
        <position position="144"/>
    </location>
</feature>